<dbReference type="InParanoid" id="D8S0A1"/>
<dbReference type="AlphaFoldDB" id="D8S0A1"/>
<gene>
    <name evidence="1" type="ORF">SELMODRAFT_416748</name>
</gene>
<protein>
    <submittedName>
        <fullName evidence="1">Uncharacterized protein</fullName>
    </submittedName>
</protein>
<organism evidence="2">
    <name type="scientific">Selaginella moellendorffii</name>
    <name type="common">Spikemoss</name>
    <dbReference type="NCBI Taxonomy" id="88036"/>
    <lineage>
        <taxon>Eukaryota</taxon>
        <taxon>Viridiplantae</taxon>
        <taxon>Streptophyta</taxon>
        <taxon>Embryophyta</taxon>
        <taxon>Tracheophyta</taxon>
        <taxon>Lycopodiopsida</taxon>
        <taxon>Selaginellales</taxon>
        <taxon>Selaginellaceae</taxon>
        <taxon>Selaginella</taxon>
    </lineage>
</organism>
<dbReference type="EMBL" id="GL377596">
    <property type="protein sequence ID" value="EFJ22450.1"/>
    <property type="molecule type" value="Genomic_DNA"/>
</dbReference>
<name>D8S0A1_SELML</name>
<reference evidence="1 2" key="1">
    <citation type="journal article" date="2011" name="Science">
        <title>The Selaginella genome identifies genetic changes associated with the evolution of vascular plants.</title>
        <authorList>
            <person name="Banks J.A."/>
            <person name="Nishiyama T."/>
            <person name="Hasebe M."/>
            <person name="Bowman J.L."/>
            <person name="Gribskov M."/>
            <person name="dePamphilis C."/>
            <person name="Albert V.A."/>
            <person name="Aono N."/>
            <person name="Aoyama T."/>
            <person name="Ambrose B.A."/>
            <person name="Ashton N.W."/>
            <person name="Axtell M.J."/>
            <person name="Barker E."/>
            <person name="Barker M.S."/>
            <person name="Bennetzen J.L."/>
            <person name="Bonawitz N.D."/>
            <person name="Chapple C."/>
            <person name="Cheng C."/>
            <person name="Correa L.G."/>
            <person name="Dacre M."/>
            <person name="DeBarry J."/>
            <person name="Dreyer I."/>
            <person name="Elias M."/>
            <person name="Engstrom E.M."/>
            <person name="Estelle M."/>
            <person name="Feng L."/>
            <person name="Finet C."/>
            <person name="Floyd S.K."/>
            <person name="Frommer W.B."/>
            <person name="Fujita T."/>
            <person name="Gramzow L."/>
            <person name="Gutensohn M."/>
            <person name="Harholt J."/>
            <person name="Hattori M."/>
            <person name="Heyl A."/>
            <person name="Hirai T."/>
            <person name="Hiwatashi Y."/>
            <person name="Ishikawa M."/>
            <person name="Iwata M."/>
            <person name="Karol K.G."/>
            <person name="Koehler B."/>
            <person name="Kolukisaoglu U."/>
            <person name="Kubo M."/>
            <person name="Kurata T."/>
            <person name="Lalonde S."/>
            <person name="Li K."/>
            <person name="Li Y."/>
            <person name="Litt A."/>
            <person name="Lyons E."/>
            <person name="Manning G."/>
            <person name="Maruyama T."/>
            <person name="Michael T.P."/>
            <person name="Mikami K."/>
            <person name="Miyazaki S."/>
            <person name="Morinaga S."/>
            <person name="Murata T."/>
            <person name="Mueller-Roeber B."/>
            <person name="Nelson D.R."/>
            <person name="Obara M."/>
            <person name="Oguri Y."/>
            <person name="Olmstead R.G."/>
            <person name="Onodera N."/>
            <person name="Petersen B.L."/>
            <person name="Pils B."/>
            <person name="Prigge M."/>
            <person name="Rensing S.A."/>
            <person name="Riano-Pachon D.M."/>
            <person name="Roberts A.W."/>
            <person name="Sato Y."/>
            <person name="Scheller H.V."/>
            <person name="Schulz B."/>
            <person name="Schulz C."/>
            <person name="Shakirov E.V."/>
            <person name="Shibagaki N."/>
            <person name="Shinohara N."/>
            <person name="Shippen D.E."/>
            <person name="Soerensen I."/>
            <person name="Sotooka R."/>
            <person name="Sugimoto N."/>
            <person name="Sugita M."/>
            <person name="Sumikawa N."/>
            <person name="Tanurdzic M."/>
            <person name="Theissen G."/>
            <person name="Ulvskov P."/>
            <person name="Wakazuki S."/>
            <person name="Weng J.K."/>
            <person name="Willats W.W."/>
            <person name="Wipf D."/>
            <person name="Wolf P.G."/>
            <person name="Yang L."/>
            <person name="Zimmer A.D."/>
            <person name="Zhu Q."/>
            <person name="Mitros T."/>
            <person name="Hellsten U."/>
            <person name="Loque D."/>
            <person name="Otillar R."/>
            <person name="Salamov A."/>
            <person name="Schmutz J."/>
            <person name="Shapiro H."/>
            <person name="Lindquist E."/>
            <person name="Lucas S."/>
            <person name="Rokhsar D."/>
            <person name="Grigoriev I.V."/>
        </authorList>
    </citation>
    <scope>NUCLEOTIDE SEQUENCE [LARGE SCALE GENOMIC DNA]</scope>
</reference>
<evidence type="ECO:0000313" key="1">
    <source>
        <dbReference type="EMBL" id="EFJ22450.1"/>
    </source>
</evidence>
<dbReference type="HOGENOM" id="CLU_445796_0_0_1"/>
<keyword evidence="2" id="KW-1185">Reference proteome</keyword>
<dbReference type="Proteomes" id="UP000001514">
    <property type="component" value="Unassembled WGS sequence"/>
</dbReference>
<proteinExistence type="predicted"/>
<dbReference type="KEGG" id="smo:SELMODRAFT_416748"/>
<accession>D8S0A1</accession>
<evidence type="ECO:0000313" key="2">
    <source>
        <dbReference type="Proteomes" id="UP000001514"/>
    </source>
</evidence>
<dbReference type="Gramene" id="EFJ22450">
    <property type="protein sequence ID" value="EFJ22450"/>
    <property type="gene ID" value="SELMODRAFT_416748"/>
</dbReference>
<sequence>MEKCSASYLAGAVRLLDELFESKQDLKPAAKSFAECHWICLRERDVDGLQWSIRLLQGIINHFTEKELEPDNLYAFLLECFESTADKDEGKQHQESESPRALAEFHVASRHLGATWFISCLDIATSDLLRYHAGMGLGSVIQQQERNDENCRDALKWFQVSKFIAESLEPAYIEYKAFASYQIAKTLVQLGEIEDAQTLCLEVSTEESVLSAALLDMVSAIIKHKEGEPREEVVATYAAARRKLVKLMVNVKLKLDEKLGSRCCSQRCILNYTRYRRFAQFYMLMLPKEEKVPGIPLKACLVAYDLYREARLEIVKLQEGWSDAEDARSYVEEGIEVMYQNAAHVSVTAIDSLVLAHQIAVKMDDMDSLWAAGTFLDEYIGRETKGDTPGMISRMVACFRKHSRDGEDQEAWTKYYVGRVGSTDGKVSDEQYEFLKESLERATTPLLSYFVAYALANASYEARTIHEYLERSKKCALQTGKEELIINAMMEQFNSLRENQMFQKAHEIQTEMKKISRAFAHQKLGQAAAEYMEGSLMIAWGEFPRKTSLHFERAINLLESLETPYPFSLKAYLESSHGAGELRTMEDRPCTLSPLVEWTNAITNNEPAKNHKLLSGGNLTAF</sequence>